<evidence type="ECO:0000313" key="2">
    <source>
        <dbReference type="EMBL" id="TWT79511.1"/>
    </source>
</evidence>
<gene>
    <name evidence="2" type="ORF">CA13_09140</name>
</gene>
<dbReference type="EMBL" id="SJPJ01000001">
    <property type="protein sequence ID" value="TWT79511.1"/>
    <property type="molecule type" value="Genomic_DNA"/>
</dbReference>
<feature type="transmembrane region" description="Helical" evidence="1">
    <location>
        <begin position="12"/>
        <end position="31"/>
    </location>
</feature>
<keyword evidence="3" id="KW-1185">Reference proteome</keyword>
<dbReference type="RefSeq" id="WP_146394715.1">
    <property type="nucleotide sequence ID" value="NZ_SJPJ01000001.1"/>
</dbReference>
<comment type="caution">
    <text evidence="2">The sequence shown here is derived from an EMBL/GenBank/DDBJ whole genome shotgun (WGS) entry which is preliminary data.</text>
</comment>
<feature type="transmembrane region" description="Helical" evidence="1">
    <location>
        <begin position="66"/>
        <end position="84"/>
    </location>
</feature>
<feature type="transmembrane region" description="Helical" evidence="1">
    <location>
        <begin position="37"/>
        <end position="54"/>
    </location>
</feature>
<reference evidence="2 3" key="1">
    <citation type="submission" date="2019-02" db="EMBL/GenBank/DDBJ databases">
        <title>Deep-cultivation of Planctomycetes and their phenomic and genomic characterization uncovers novel biology.</title>
        <authorList>
            <person name="Wiegand S."/>
            <person name="Jogler M."/>
            <person name="Boedeker C."/>
            <person name="Pinto D."/>
            <person name="Vollmers J."/>
            <person name="Rivas-Marin E."/>
            <person name="Kohn T."/>
            <person name="Peeters S.H."/>
            <person name="Heuer A."/>
            <person name="Rast P."/>
            <person name="Oberbeckmann S."/>
            <person name="Bunk B."/>
            <person name="Jeske O."/>
            <person name="Meyerdierks A."/>
            <person name="Storesund J.E."/>
            <person name="Kallscheuer N."/>
            <person name="Luecker S."/>
            <person name="Lage O.M."/>
            <person name="Pohl T."/>
            <person name="Merkel B.J."/>
            <person name="Hornburger P."/>
            <person name="Mueller R.-W."/>
            <person name="Bruemmer F."/>
            <person name="Labrenz M."/>
            <person name="Spormann A.M."/>
            <person name="Op Den Camp H."/>
            <person name="Overmann J."/>
            <person name="Amann R."/>
            <person name="Jetten M.S.M."/>
            <person name="Mascher T."/>
            <person name="Medema M.H."/>
            <person name="Devos D.P."/>
            <person name="Kaster A.-K."/>
            <person name="Ovreas L."/>
            <person name="Rohde M."/>
            <person name="Galperin M.Y."/>
            <person name="Jogler C."/>
        </authorList>
    </citation>
    <scope>NUCLEOTIDE SEQUENCE [LARGE SCALE GENOMIC DNA]</scope>
    <source>
        <strain evidence="2 3">CA13</strain>
    </source>
</reference>
<sequence>MPHTTARFRRTALLVASVFVALLIYLGYYIFGPGGAISFGAFFGLAAFLAASLVCRWDTAAKRDRLISVCAVMLAVSGGLYVAYVDYGWGFHLTRQKMRDANKLQTQFDADTRFRRISISYVDPARQKGEWLTVSGRVRSDADLATLHKLIDDDDKWFVKWDVAIVDARTGG</sequence>
<evidence type="ECO:0000256" key="1">
    <source>
        <dbReference type="SAM" id="Phobius"/>
    </source>
</evidence>
<dbReference type="AlphaFoldDB" id="A0A5C5YXY5"/>
<accession>A0A5C5YXY5</accession>
<keyword evidence="1" id="KW-0812">Transmembrane</keyword>
<proteinExistence type="predicted"/>
<name>A0A5C5YXY5_9BACT</name>
<organism evidence="2 3">
    <name type="scientific">Novipirellula herctigrandis</name>
    <dbReference type="NCBI Taxonomy" id="2527986"/>
    <lineage>
        <taxon>Bacteria</taxon>
        <taxon>Pseudomonadati</taxon>
        <taxon>Planctomycetota</taxon>
        <taxon>Planctomycetia</taxon>
        <taxon>Pirellulales</taxon>
        <taxon>Pirellulaceae</taxon>
        <taxon>Novipirellula</taxon>
    </lineage>
</organism>
<keyword evidence="1" id="KW-1133">Transmembrane helix</keyword>
<protein>
    <recommendedName>
        <fullName evidence="4">DUF4131 domain-containing protein</fullName>
    </recommendedName>
</protein>
<evidence type="ECO:0000313" key="3">
    <source>
        <dbReference type="Proteomes" id="UP000315010"/>
    </source>
</evidence>
<dbReference type="Proteomes" id="UP000315010">
    <property type="component" value="Unassembled WGS sequence"/>
</dbReference>
<keyword evidence="1" id="KW-0472">Membrane</keyword>
<evidence type="ECO:0008006" key="4">
    <source>
        <dbReference type="Google" id="ProtNLM"/>
    </source>
</evidence>